<evidence type="ECO:0000256" key="7">
    <source>
        <dbReference type="SAM" id="Phobius"/>
    </source>
</evidence>
<protein>
    <submittedName>
        <fullName evidence="8">Diacylglyceryl transferase</fullName>
    </submittedName>
</protein>
<reference evidence="8 9" key="2">
    <citation type="submission" date="2018-03" db="EMBL/GenBank/DDBJ databases">
        <authorList>
            <person name="Keele B.F."/>
        </authorList>
    </citation>
    <scope>NUCLEOTIDE SEQUENCE [LARGE SCALE GENOMIC DNA]</scope>
    <source>
        <strain evidence="8 9">D13</strain>
    </source>
</reference>
<evidence type="ECO:0000256" key="4">
    <source>
        <dbReference type="ARBA" id="ARBA00022692"/>
    </source>
</evidence>
<evidence type="ECO:0000256" key="3">
    <source>
        <dbReference type="ARBA" id="ARBA00022679"/>
    </source>
</evidence>
<feature type="transmembrane region" description="Helical" evidence="7">
    <location>
        <begin position="210"/>
        <end position="230"/>
    </location>
</feature>
<feature type="transmembrane region" description="Helical" evidence="7">
    <location>
        <begin position="6"/>
        <end position="25"/>
    </location>
</feature>
<proteinExistence type="inferred from homology"/>
<feature type="transmembrane region" description="Helical" evidence="7">
    <location>
        <begin position="115"/>
        <end position="138"/>
    </location>
</feature>
<dbReference type="PANTHER" id="PTHR30589">
    <property type="entry name" value="PROLIPOPROTEIN DIACYLGLYCERYL TRANSFERASE"/>
    <property type="match status" value="1"/>
</dbReference>
<dbReference type="GO" id="GO:0042158">
    <property type="term" value="P:lipoprotein biosynthetic process"/>
    <property type="evidence" value="ECO:0007669"/>
    <property type="project" value="InterPro"/>
</dbReference>
<dbReference type="OrthoDB" id="871140at2"/>
<dbReference type="EMBL" id="CP027860">
    <property type="protein sequence ID" value="AVP96040.1"/>
    <property type="molecule type" value="Genomic_DNA"/>
</dbReference>
<organism evidence="8 9">
    <name type="scientific">Ahniella affigens</name>
    <dbReference type="NCBI Taxonomy" id="2021234"/>
    <lineage>
        <taxon>Bacteria</taxon>
        <taxon>Pseudomonadati</taxon>
        <taxon>Pseudomonadota</taxon>
        <taxon>Gammaproteobacteria</taxon>
        <taxon>Lysobacterales</taxon>
        <taxon>Rhodanobacteraceae</taxon>
        <taxon>Ahniella</taxon>
    </lineage>
</organism>
<feature type="transmembrane region" description="Helical" evidence="7">
    <location>
        <begin position="73"/>
        <end position="94"/>
    </location>
</feature>
<evidence type="ECO:0000256" key="6">
    <source>
        <dbReference type="ARBA" id="ARBA00023136"/>
    </source>
</evidence>
<dbReference type="RefSeq" id="WP_106889969.1">
    <property type="nucleotide sequence ID" value="NZ_CP027860.1"/>
</dbReference>
<dbReference type="KEGG" id="xba:C7S18_02010"/>
<keyword evidence="5 7" id="KW-1133">Transmembrane helix</keyword>
<keyword evidence="3 8" id="KW-0808">Transferase</keyword>
<dbReference type="AlphaFoldDB" id="A0A2P1PMH1"/>
<dbReference type="InterPro" id="IPR001640">
    <property type="entry name" value="Lgt"/>
</dbReference>
<reference evidence="8 9" key="1">
    <citation type="submission" date="2018-03" db="EMBL/GenBank/DDBJ databases">
        <title>Ahniella affigens gen. nov., sp. nov., a gammaproteobacterium isolated from sandy soil near a stream.</title>
        <authorList>
            <person name="Ko Y."/>
            <person name="Kim J.-H."/>
        </authorList>
    </citation>
    <scope>NUCLEOTIDE SEQUENCE [LARGE SCALE GENOMIC DNA]</scope>
    <source>
        <strain evidence="8 9">D13</strain>
    </source>
</reference>
<accession>A0A2P1PMH1</accession>
<gene>
    <name evidence="8" type="ORF">C7S18_02010</name>
</gene>
<dbReference type="GO" id="GO:0008961">
    <property type="term" value="F:phosphatidylglycerol-prolipoprotein diacylglyceryl transferase activity"/>
    <property type="evidence" value="ECO:0007669"/>
    <property type="project" value="InterPro"/>
</dbReference>
<evidence type="ECO:0000313" key="9">
    <source>
        <dbReference type="Proteomes" id="UP000241074"/>
    </source>
</evidence>
<evidence type="ECO:0000313" key="8">
    <source>
        <dbReference type="EMBL" id="AVP96040.1"/>
    </source>
</evidence>
<dbReference type="GO" id="GO:0005886">
    <property type="term" value="C:plasma membrane"/>
    <property type="evidence" value="ECO:0007669"/>
    <property type="project" value="InterPro"/>
</dbReference>
<dbReference type="Proteomes" id="UP000241074">
    <property type="component" value="Chromosome"/>
</dbReference>
<keyword evidence="9" id="KW-1185">Reference proteome</keyword>
<comment type="similarity">
    <text evidence="1">Belongs to the Lgt family.</text>
</comment>
<name>A0A2P1PMH1_9GAMM</name>
<sequence length="243" mass="27025">MGWTGPQWHLLFELLAYFIGGQLYWRLRRRDRIHADQFGQVGILVGIVLGAAIGSKLAYWLEHPAFAFADFPNLTHLVGGKSIVGGLLGGLLGVEWAKRLVSVRQSTGDALVWPLAIGMSIGRVGCFVAGLSDATYGLPSAVPWAVDFGDGIPRHPTQLYEIGWLLVSASFVSLAGRRWQMAPGDRFKLFLSGYLLWRLVIDALKPIPEVYWPGLSGIQWLCVAGLLYYLPHLHRMRQTWATR</sequence>
<evidence type="ECO:0000256" key="2">
    <source>
        <dbReference type="ARBA" id="ARBA00022475"/>
    </source>
</evidence>
<evidence type="ECO:0000256" key="5">
    <source>
        <dbReference type="ARBA" id="ARBA00022989"/>
    </source>
</evidence>
<evidence type="ECO:0000256" key="1">
    <source>
        <dbReference type="ARBA" id="ARBA00007150"/>
    </source>
</evidence>
<keyword evidence="6 7" id="KW-0472">Membrane</keyword>
<dbReference type="Pfam" id="PF01790">
    <property type="entry name" value="LGT"/>
    <property type="match status" value="1"/>
</dbReference>
<keyword evidence="4 7" id="KW-0812">Transmembrane</keyword>
<feature type="transmembrane region" description="Helical" evidence="7">
    <location>
        <begin position="37"/>
        <end position="61"/>
    </location>
</feature>
<keyword evidence="2" id="KW-1003">Cell membrane</keyword>
<dbReference type="PANTHER" id="PTHR30589:SF0">
    <property type="entry name" value="PHOSPHATIDYLGLYCEROL--PROLIPOPROTEIN DIACYLGLYCERYL TRANSFERASE"/>
    <property type="match status" value="1"/>
</dbReference>